<accession>A0A336KGC3</accession>
<evidence type="ECO:0000256" key="3">
    <source>
        <dbReference type="ARBA" id="ARBA00022692"/>
    </source>
</evidence>
<dbReference type="AlphaFoldDB" id="A0A336KGC3"/>
<feature type="region of interest" description="Disordered" evidence="7">
    <location>
        <begin position="130"/>
        <end position="179"/>
    </location>
</feature>
<dbReference type="Gene3D" id="1.10.10.1180">
    <property type="entry name" value="MAN1, winged-helix domain"/>
    <property type="match status" value="1"/>
</dbReference>
<feature type="transmembrane region" description="Helical" evidence="8">
    <location>
        <begin position="278"/>
        <end position="300"/>
    </location>
</feature>
<protein>
    <submittedName>
        <fullName evidence="10">CSON001752 protein</fullName>
    </submittedName>
</protein>
<evidence type="ECO:0000259" key="9">
    <source>
        <dbReference type="PROSITE" id="PS50954"/>
    </source>
</evidence>
<name>A0A336KGC3_CULSO</name>
<dbReference type="OMA" id="PELPMQC"/>
<keyword evidence="5 8" id="KW-0472">Membrane</keyword>
<dbReference type="SUPFAM" id="SSF54928">
    <property type="entry name" value="RNA-binding domain, RBD"/>
    <property type="match status" value="1"/>
</dbReference>
<evidence type="ECO:0000256" key="1">
    <source>
        <dbReference type="ARBA" id="ARBA00004473"/>
    </source>
</evidence>
<dbReference type="VEuPathDB" id="VectorBase:CSON001752"/>
<sequence length="763" mass="84812">MDNLEALSDEELRLRLLQYGFPNLPVTVSTRRVLIKKLRNCITKERGKVRNDSSMATSFSSEDDSDTDTSVKRRSRNSSGSNHHQKKDGFAIPSLPVSGSSPSSMGIYGRQSTRNRYSSNVHVSPLIVSDSDEEPESFNGYVKNSSSIMSDDGTARTRYSSGLSSSPAGENTNGYDSPSLADLRKRLMMIRNETINNNRKTLNGPCVSTGQFSSSWTPSTYTRTTISTSAPHPSNQRSIENDIVCHADPIPDTPVTPISVALSNLMNKLDEYYGVKQTFVPCILLSILIGFFVIIAGMYLTISPDIKSALVADSTKFLLCDDSHGINHIPTHDCIEKEALDGTLDFIGKLIVELQDRAILNKCVDTAHPFVMTPRDIITFVLEMDATSHVLSIIRNFHNAQYLIALNPQWHIKNVETSGRPLTLEEAVQLRASENACLAVLEPVLPLTCIVKNKIQKFFVIVGGLALVSGVLYIIRMTYLYVKLKQQTRKDQVNALISDITSAVIKQGMRAKTDPGEDACIVVAHLRDNIIPPAKRKEYEWAWIEAMKYLEANESRISFEVGNRNGEDCKLMRWIDPSTITPYGGTPNTSTQLNNSSDIPFGRSSSSAVPTIKSWQGPAFDKTNKIKDPPTPCLKIRQMFDEYDANDPNLKQVIQDAILAKVGNSCRIYDVQLDTSSCCVYVRCASQQEAGMVHDEINGWWFDNRLVSIKFLRLERYLTRFPQSNQGPACLRPTSLASIQNMVANNNKSGTQMTNGDDDESND</sequence>
<dbReference type="InterPro" id="IPR041885">
    <property type="entry name" value="MAN1_winged_helix_dom"/>
</dbReference>
<evidence type="ECO:0000256" key="5">
    <source>
        <dbReference type="ARBA" id="ARBA00023136"/>
    </source>
</evidence>
<dbReference type="GO" id="GO:0030514">
    <property type="term" value="P:negative regulation of BMP signaling pathway"/>
    <property type="evidence" value="ECO:0007669"/>
    <property type="project" value="TreeGrafter"/>
</dbReference>
<dbReference type="InterPro" id="IPR035979">
    <property type="entry name" value="RBD_domain_sf"/>
</dbReference>
<feature type="compositionally biased region" description="Polar residues" evidence="7">
    <location>
        <begin position="157"/>
        <end position="176"/>
    </location>
</feature>
<dbReference type="InterPro" id="IPR018996">
    <property type="entry name" value="Man1/Src1-like_C"/>
</dbReference>
<feature type="domain" description="LEM" evidence="9">
    <location>
        <begin position="1"/>
        <end position="45"/>
    </location>
</feature>
<dbReference type="GO" id="GO:0006998">
    <property type="term" value="P:nuclear envelope organization"/>
    <property type="evidence" value="ECO:0007669"/>
    <property type="project" value="TreeGrafter"/>
</dbReference>
<keyword evidence="2" id="KW-0597">Phosphoprotein</keyword>
<dbReference type="InterPro" id="IPR003887">
    <property type="entry name" value="LEM_dom"/>
</dbReference>
<dbReference type="EMBL" id="UFQT01000127">
    <property type="protein sequence ID" value="SSX20540.1"/>
    <property type="molecule type" value="Genomic_DNA"/>
</dbReference>
<dbReference type="SUPFAM" id="SSF63451">
    <property type="entry name" value="LEM domain"/>
    <property type="match status" value="1"/>
</dbReference>
<evidence type="ECO:0000256" key="6">
    <source>
        <dbReference type="ARBA" id="ARBA00023242"/>
    </source>
</evidence>
<feature type="region of interest" description="Disordered" evidence="7">
    <location>
        <begin position="49"/>
        <end position="113"/>
    </location>
</feature>
<keyword evidence="4 8" id="KW-1133">Transmembrane helix</keyword>
<dbReference type="PANTHER" id="PTHR13428">
    <property type="entry name" value="INNER NUCLEAR MEMBRANE PROTEIN MAN1 LEM DOMAIN CONTAINING PROTEIN"/>
    <property type="match status" value="1"/>
</dbReference>
<evidence type="ECO:0000256" key="2">
    <source>
        <dbReference type="ARBA" id="ARBA00022553"/>
    </source>
</evidence>
<keyword evidence="6" id="KW-0539">Nucleus</keyword>
<dbReference type="GO" id="GO:0005637">
    <property type="term" value="C:nuclear inner membrane"/>
    <property type="evidence" value="ECO:0007669"/>
    <property type="project" value="UniProtKB-SubCell"/>
</dbReference>
<gene>
    <name evidence="10" type="primary">CSON001752</name>
</gene>
<dbReference type="PANTHER" id="PTHR13428:SF12">
    <property type="entry name" value="INNER NUCLEAR MEMBRANE PROTEIN MAN1"/>
    <property type="match status" value="1"/>
</dbReference>
<dbReference type="PROSITE" id="PS50954">
    <property type="entry name" value="LEM"/>
    <property type="match status" value="1"/>
</dbReference>
<dbReference type="CDD" id="cd12934">
    <property type="entry name" value="LEM"/>
    <property type="match status" value="1"/>
</dbReference>
<dbReference type="SMART" id="SM00540">
    <property type="entry name" value="LEM"/>
    <property type="match status" value="1"/>
</dbReference>
<keyword evidence="3 8" id="KW-0812">Transmembrane</keyword>
<evidence type="ECO:0000313" key="11">
    <source>
        <dbReference type="EMBL" id="SSX20540.1"/>
    </source>
</evidence>
<evidence type="ECO:0000256" key="7">
    <source>
        <dbReference type="SAM" id="MobiDB-lite"/>
    </source>
</evidence>
<dbReference type="Pfam" id="PF03020">
    <property type="entry name" value="LEM"/>
    <property type="match status" value="1"/>
</dbReference>
<dbReference type="EMBL" id="UFQS01000127">
    <property type="protein sequence ID" value="SSX00160.1"/>
    <property type="molecule type" value="Genomic_DNA"/>
</dbReference>
<dbReference type="Pfam" id="PF09402">
    <property type="entry name" value="MSC"/>
    <property type="match status" value="1"/>
</dbReference>
<dbReference type="InterPro" id="IPR012677">
    <property type="entry name" value="Nucleotide-bd_a/b_plait_sf"/>
</dbReference>
<dbReference type="Gene3D" id="1.10.720.40">
    <property type="match status" value="1"/>
</dbReference>
<proteinExistence type="predicted"/>
<feature type="transmembrane region" description="Helical" evidence="8">
    <location>
        <begin position="458"/>
        <end position="482"/>
    </location>
</feature>
<reference evidence="11" key="2">
    <citation type="submission" date="2018-07" db="EMBL/GenBank/DDBJ databases">
        <authorList>
            <person name="Quirk P.G."/>
            <person name="Krulwich T.A."/>
        </authorList>
    </citation>
    <scope>NUCLEOTIDE SEQUENCE</scope>
</reference>
<evidence type="ECO:0000256" key="8">
    <source>
        <dbReference type="SAM" id="Phobius"/>
    </source>
</evidence>
<dbReference type="Gene3D" id="3.30.70.330">
    <property type="match status" value="1"/>
</dbReference>
<dbReference type="InterPro" id="IPR011015">
    <property type="entry name" value="LEM/LEM-like_dom_sf"/>
</dbReference>
<dbReference type="InterPro" id="IPR052277">
    <property type="entry name" value="INM_ESCRT-Associated"/>
</dbReference>
<reference evidence="10" key="1">
    <citation type="submission" date="2018-04" db="EMBL/GenBank/DDBJ databases">
        <authorList>
            <person name="Go L.Y."/>
            <person name="Mitchell J.A."/>
        </authorList>
    </citation>
    <scope>NUCLEOTIDE SEQUENCE</scope>
    <source>
        <tissue evidence="10">Whole organism</tissue>
    </source>
</reference>
<dbReference type="GO" id="GO:0031490">
    <property type="term" value="F:chromatin DNA binding"/>
    <property type="evidence" value="ECO:0007669"/>
    <property type="project" value="TreeGrafter"/>
</dbReference>
<evidence type="ECO:0000313" key="10">
    <source>
        <dbReference type="EMBL" id="SSX00160.1"/>
    </source>
</evidence>
<comment type="subcellular location">
    <subcellularLocation>
        <location evidence="1">Nucleus inner membrane</location>
        <topology evidence="1">Multi-pass membrane protein</topology>
    </subcellularLocation>
</comment>
<organism evidence="10">
    <name type="scientific">Culicoides sonorensis</name>
    <name type="common">Biting midge</name>
    <dbReference type="NCBI Taxonomy" id="179676"/>
    <lineage>
        <taxon>Eukaryota</taxon>
        <taxon>Metazoa</taxon>
        <taxon>Ecdysozoa</taxon>
        <taxon>Arthropoda</taxon>
        <taxon>Hexapoda</taxon>
        <taxon>Insecta</taxon>
        <taxon>Pterygota</taxon>
        <taxon>Neoptera</taxon>
        <taxon>Endopterygota</taxon>
        <taxon>Diptera</taxon>
        <taxon>Nematocera</taxon>
        <taxon>Chironomoidea</taxon>
        <taxon>Ceratopogonidae</taxon>
        <taxon>Ceratopogoninae</taxon>
        <taxon>Culicoides</taxon>
        <taxon>Monoculicoides</taxon>
    </lineage>
</organism>
<feature type="compositionally biased region" description="Low complexity" evidence="7">
    <location>
        <begin position="93"/>
        <end position="104"/>
    </location>
</feature>
<dbReference type="FunFam" id="3.30.70.330:FF:000695">
    <property type="entry name" value="Blast:CCR4-NOT transcription complex subunit 11"/>
    <property type="match status" value="1"/>
</dbReference>
<evidence type="ECO:0000256" key="4">
    <source>
        <dbReference type="ARBA" id="ARBA00022989"/>
    </source>
</evidence>